<dbReference type="RefSeq" id="WP_273848460.1">
    <property type="nucleotide sequence ID" value="NZ_JAQQWT010000095.1"/>
</dbReference>
<accession>A0ABV6NQ21</accession>
<evidence type="ECO:0000313" key="2">
    <source>
        <dbReference type="EMBL" id="MFC0562246.1"/>
    </source>
</evidence>
<keyword evidence="4" id="KW-1185">Reference proteome</keyword>
<keyword evidence="1" id="KW-0812">Transmembrane</keyword>
<sequence>MAWVIGIGLGILAIVWLAMEVATYEDKGKDFRSFFKAFKRSLIFIIPLFAVAGVIYYAFIN</sequence>
<feature type="transmembrane region" description="Helical" evidence="1">
    <location>
        <begin position="42"/>
        <end position="60"/>
    </location>
</feature>
<reference evidence="3 4" key="1">
    <citation type="submission" date="2024-09" db="EMBL/GenBank/DDBJ databases">
        <authorList>
            <person name="Sun Q."/>
            <person name="Mori K."/>
        </authorList>
    </citation>
    <scope>NUCLEOTIDE SEQUENCE [LARGE SCALE GENOMIC DNA]</scope>
    <source>
        <strain evidence="3 4">NCAIM B.02301</strain>
    </source>
</reference>
<name>A0ABV6NQ21_9BACI</name>
<dbReference type="EMBL" id="JBHLTR010000124">
    <property type="protein sequence ID" value="MFC0562342.1"/>
    <property type="molecule type" value="Genomic_DNA"/>
</dbReference>
<keyword evidence="1" id="KW-1133">Transmembrane helix</keyword>
<evidence type="ECO:0000313" key="3">
    <source>
        <dbReference type="EMBL" id="MFC0562342.1"/>
    </source>
</evidence>
<evidence type="ECO:0000313" key="4">
    <source>
        <dbReference type="Proteomes" id="UP001589833"/>
    </source>
</evidence>
<evidence type="ECO:0000256" key="1">
    <source>
        <dbReference type="SAM" id="Phobius"/>
    </source>
</evidence>
<keyword evidence="1" id="KW-0472">Membrane</keyword>
<dbReference type="Proteomes" id="UP001589833">
    <property type="component" value="Unassembled WGS sequence"/>
</dbReference>
<comment type="caution">
    <text evidence="3">The sequence shown here is derived from an EMBL/GenBank/DDBJ whole genome shotgun (WGS) entry which is preliminary data.</text>
</comment>
<protein>
    <submittedName>
        <fullName evidence="3">Uncharacterized protein</fullName>
    </submittedName>
</protein>
<dbReference type="EMBL" id="JBHLTR010000116">
    <property type="protein sequence ID" value="MFC0562246.1"/>
    <property type="molecule type" value="Genomic_DNA"/>
</dbReference>
<gene>
    <name evidence="2" type="ORF">ACFFH4_25745</name>
    <name evidence="3" type="ORF">ACFFH4_26245</name>
</gene>
<proteinExistence type="predicted"/>
<organism evidence="3 4">
    <name type="scientific">Halalkalibacter alkalisediminis</name>
    <dbReference type="NCBI Taxonomy" id="935616"/>
    <lineage>
        <taxon>Bacteria</taxon>
        <taxon>Bacillati</taxon>
        <taxon>Bacillota</taxon>
        <taxon>Bacilli</taxon>
        <taxon>Bacillales</taxon>
        <taxon>Bacillaceae</taxon>
        <taxon>Halalkalibacter</taxon>
    </lineage>
</organism>
<feature type="transmembrane region" description="Helical" evidence="1">
    <location>
        <begin position="6"/>
        <end position="22"/>
    </location>
</feature>